<dbReference type="GO" id="GO:0000287">
    <property type="term" value="F:magnesium ion binding"/>
    <property type="evidence" value="ECO:0007669"/>
    <property type="project" value="TreeGrafter"/>
</dbReference>
<dbReference type="InterPro" id="IPR045861">
    <property type="entry name" value="CorA_cytoplasmic_dom"/>
</dbReference>
<dbReference type="GO" id="GO:0015087">
    <property type="term" value="F:cobalt ion transmembrane transporter activity"/>
    <property type="evidence" value="ECO:0007669"/>
    <property type="project" value="TreeGrafter"/>
</dbReference>
<proteinExistence type="predicted"/>
<evidence type="ECO:0000256" key="1">
    <source>
        <dbReference type="ARBA" id="ARBA00004651"/>
    </source>
</evidence>
<dbReference type="AlphaFoldDB" id="A0A2M6WQJ1"/>
<dbReference type="GO" id="GO:0015095">
    <property type="term" value="F:magnesium ion transmembrane transporter activity"/>
    <property type="evidence" value="ECO:0007669"/>
    <property type="project" value="TreeGrafter"/>
</dbReference>
<accession>A0A2M6WQJ1</accession>
<dbReference type="Gene3D" id="1.20.58.340">
    <property type="entry name" value="Magnesium transport protein CorA, transmembrane region"/>
    <property type="match status" value="1"/>
</dbReference>
<dbReference type="Gene3D" id="3.30.460.20">
    <property type="entry name" value="CorA soluble domain-like"/>
    <property type="match status" value="1"/>
</dbReference>
<protein>
    <recommendedName>
        <fullName evidence="6">Magnesium transporter CorA</fullName>
    </recommendedName>
</protein>
<dbReference type="Proteomes" id="UP000228964">
    <property type="component" value="Unassembled WGS sequence"/>
</dbReference>
<keyword evidence="3" id="KW-0472">Membrane</keyword>
<keyword evidence="2" id="KW-0813">Transport</keyword>
<dbReference type="GO" id="GO:0005886">
    <property type="term" value="C:plasma membrane"/>
    <property type="evidence" value="ECO:0007669"/>
    <property type="project" value="UniProtKB-SubCell"/>
</dbReference>
<evidence type="ECO:0000256" key="2">
    <source>
        <dbReference type="ARBA" id="ARBA00022448"/>
    </source>
</evidence>
<evidence type="ECO:0000313" key="4">
    <source>
        <dbReference type="EMBL" id="PIT95040.1"/>
    </source>
</evidence>
<organism evidence="4 5">
    <name type="scientific">Candidatus Falkowbacteria bacterium CG10_big_fil_rev_8_21_14_0_10_38_22</name>
    <dbReference type="NCBI Taxonomy" id="1974564"/>
    <lineage>
        <taxon>Bacteria</taxon>
        <taxon>Candidatus Falkowiibacteriota</taxon>
    </lineage>
</organism>
<evidence type="ECO:0008006" key="6">
    <source>
        <dbReference type="Google" id="ProtNLM"/>
    </source>
</evidence>
<dbReference type="SUPFAM" id="SSF143865">
    <property type="entry name" value="CorA soluble domain-like"/>
    <property type="match status" value="1"/>
</dbReference>
<evidence type="ECO:0000256" key="3">
    <source>
        <dbReference type="ARBA" id="ARBA00022475"/>
    </source>
</evidence>
<comment type="subcellular location">
    <subcellularLocation>
        <location evidence="1">Cell membrane</location>
        <topology evidence="1">Multi-pass membrane protein</topology>
    </subcellularLocation>
</comment>
<evidence type="ECO:0000313" key="5">
    <source>
        <dbReference type="Proteomes" id="UP000228964"/>
    </source>
</evidence>
<dbReference type="PANTHER" id="PTHR46494">
    <property type="entry name" value="CORA FAMILY METAL ION TRANSPORTER (EUROFUNG)"/>
    <property type="match status" value="1"/>
</dbReference>
<dbReference type="GO" id="GO:0050897">
    <property type="term" value="F:cobalt ion binding"/>
    <property type="evidence" value="ECO:0007669"/>
    <property type="project" value="TreeGrafter"/>
</dbReference>
<dbReference type="PANTHER" id="PTHR46494:SF1">
    <property type="entry name" value="CORA FAMILY METAL ION TRANSPORTER (EUROFUNG)"/>
    <property type="match status" value="1"/>
</dbReference>
<feature type="non-terminal residue" evidence="4">
    <location>
        <position position="273"/>
    </location>
</feature>
<comment type="caution">
    <text evidence="4">The sequence shown here is derived from an EMBL/GenBank/DDBJ whole genome shotgun (WGS) entry which is preliminary data.</text>
</comment>
<dbReference type="Pfam" id="PF01544">
    <property type="entry name" value="CorA"/>
    <property type="match status" value="1"/>
</dbReference>
<name>A0A2M6WQJ1_9BACT</name>
<sequence length="273" mass="31842">MAQYKKISKNIQQITLDNPRTTNDKLVWLNINNTGKDEIEFLRKKYNFKLSQLQASLAKATAQRPMVEQGDSYLFIILHFPIFKEGSIVPAEIEFFIGHGYLITIHNNNIPTLNEFFNVCKKGGDSTLAYQYESSAVLLYEILEKLLLNCYSLLDKNSIRINDAEEIIFAQMQKRAVSSILSLRHNIINFRKIMQNHRNIIRKLTQMKSSIILSQQIKAYYNKLIDHSKNIWEILEIQKEMIEVLNNTNESLMNYRLSNIMKTLTIFSVIVFP</sequence>
<dbReference type="EMBL" id="PFAO01000050">
    <property type="protein sequence ID" value="PIT95040.1"/>
    <property type="molecule type" value="Genomic_DNA"/>
</dbReference>
<gene>
    <name evidence="4" type="ORF">COT96_02085</name>
</gene>
<dbReference type="InterPro" id="IPR002523">
    <property type="entry name" value="MgTranspt_CorA/ZnTranspt_ZntB"/>
</dbReference>
<reference evidence="5" key="1">
    <citation type="submission" date="2017-09" db="EMBL/GenBank/DDBJ databases">
        <title>Depth-based differentiation of microbial function through sediment-hosted aquifers and enrichment of novel symbionts in the deep terrestrial subsurface.</title>
        <authorList>
            <person name="Probst A.J."/>
            <person name="Ladd B."/>
            <person name="Jarett J.K."/>
            <person name="Geller-Mcgrath D.E."/>
            <person name="Sieber C.M.K."/>
            <person name="Emerson J.B."/>
            <person name="Anantharaman K."/>
            <person name="Thomas B.C."/>
            <person name="Malmstrom R."/>
            <person name="Stieglmeier M."/>
            <person name="Klingl A."/>
            <person name="Woyke T."/>
            <person name="Ryan C.M."/>
            <person name="Banfield J.F."/>
        </authorList>
    </citation>
    <scope>NUCLEOTIDE SEQUENCE [LARGE SCALE GENOMIC DNA]</scope>
</reference>
<keyword evidence="3" id="KW-1003">Cell membrane</keyword>